<protein>
    <submittedName>
        <fullName evidence="1">Uncharacterized protein</fullName>
    </submittedName>
</protein>
<keyword evidence="2" id="KW-1185">Reference proteome</keyword>
<reference evidence="1 2" key="1">
    <citation type="journal article" date="2014" name="Mol. Plant">
        <title>Chromosome Scale Genome Assembly and Transcriptome Profiling of Nannochloropsis gaditana in Nitrogen Depletion.</title>
        <authorList>
            <person name="Corteggiani Carpinelli E."/>
            <person name="Telatin A."/>
            <person name="Vitulo N."/>
            <person name="Forcato C."/>
            <person name="D'Angelo M."/>
            <person name="Schiavon R."/>
            <person name="Vezzi A."/>
            <person name="Giacometti G.M."/>
            <person name="Morosinotto T."/>
            <person name="Valle G."/>
        </authorList>
    </citation>
    <scope>NUCLEOTIDE SEQUENCE [LARGE SCALE GENOMIC DNA]</scope>
    <source>
        <strain evidence="1 2">B-31</strain>
    </source>
</reference>
<organism evidence="1 2">
    <name type="scientific">Nannochloropsis gaditana</name>
    <dbReference type="NCBI Taxonomy" id="72520"/>
    <lineage>
        <taxon>Eukaryota</taxon>
        <taxon>Sar</taxon>
        <taxon>Stramenopiles</taxon>
        <taxon>Ochrophyta</taxon>
        <taxon>Eustigmatophyceae</taxon>
        <taxon>Eustigmatales</taxon>
        <taxon>Monodopsidaceae</taxon>
        <taxon>Nannochloropsis</taxon>
    </lineage>
</organism>
<accession>W7T860</accession>
<sequence>MCRKGRVIQGEKSASKCHRVVDRAWYARSRCARRGSRENEKNDFFSSRLHAACMYWNRSKASVSWRRTKVLVLSNASCARGPQHVRQF</sequence>
<name>W7T860_9STRA</name>
<evidence type="ECO:0000313" key="2">
    <source>
        <dbReference type="Proteomes" id="UP000019335"/>
    </source>
</evidence>
<evidence type="ECO:0000313" key="1">
    <source>
        <dbReference type="EMBL" id="EWM23215.1"/>
    </source>
</evidence>
<dbReference type="Proteomes" id="UP000019335">
    <property type="component" value="Chromosome 18"/>
</dbReference>
<dbReference type="AlphaFoldDB" id="W7T860"/>
<gene>
    <name evidence="1" type="ORF">Naga_101006g2</name>
</gene>
<proteinExistence type="predicted"/>
<dbReference type="EMBL" id="AZIL01001772">
    <property type="protein sequence ID" value="EWM23215.1"/>
    <property type="molecule type" value="Genomic_DNA"/>
</dbReference>
<comment type="caution">
    <text evidence="1">The sequence shown here is derived from an EMBL/GenBank/DDBJ whole genome shotgun (WGS) entry which is preliminary data.</text>
</comment>